<accession>A0A7W8UCM6</accession>
<keyword evidence="3" id="KW-1185">Reference proteome</keyword>
<keyword evidence="2" id="KW-0378">Hydrolase</keyword>
<dbReference type="InterPro" id="IPR045079">
    <property type="entry name" value="Oxoprolinase-like"/>
</dbReference>
<dbReference type="Pfam" id="PF19278">
    <property type="entry name" value="Hydant_A_C"/>
    <property type="match status" value="1"/>
</dbReference>
<dbReference type="GO" id="GO:0017168">
    <property type="term" value="F:5-oxoprolinase (ATP-hydrolyzing) activity"/>
    <property type="evidence" value="ECO:0007669"/>
    <property type="project" value="TreeGrafter"/>
</dbReference>
<dbReference type="GO" id="GO:0005829">
    <property type="term" value="C:cytosol"/>
    <property type="evidence" value="ECO:0007669"/>
    <property type="project" value="TreeGrafter"/>
</dbReference>
<dbReference type="GO" id="GO:0047423">
    <property type="term" value="F:N-methylhydantoinase (ATP-hydrolyzing) activity"/>
    <property type="evidence" value="ECO:0007669"/>
    <property type="project" value="UniProtKB-EC"/>
</dbReference>
<evidence type="ECO:0000259" key="1">
    <source>
        <dbReference type="Pfam" id="PF19278"/>
    </source>
</evidence>
<evidence type="ECO:0000313" key="2">
    <source>
        <dbReference type="EMBL" id="MBB5536289.1"/>
    </source>
</evidence>
<name>A0A7W8UCM6_9HYPH</name>
<reference evidence="2 3" key="1">
    <citation type="submission" date="2020-08" db="EMBL/GenBank/DDBJ databases">
        <title>Genomic Encyclopedia of Type Strains, Phase IV (KMG-V): Genome sequencing to study the core and pangenomes of soil and plant-associated prokaryotes.</title>
        <authorList>
            <person name="Whitman W."/>
        </authorList>
    </citation>
    <scope>NUCLEOTIDE SEQUENCE [LARGE SCALE GENOMIC DNA]</scope>
    <source>
        <strain evidence="2 3">SEMIA 4084</strain>
    </source>
</reference>
<dbReference type="Proteomes" id="UP000585507">
    <property type="component" value="Unassembled WGS sequence"/>
</dbReference>
<evidence type="ECO:0000313" key="3">
    <source>
        <dbReference type="Proteomes" id="UP000585507"/>
    </source>
</evidence>
<gene>
    <name evidence="2" type="ORF">GGD55_002996</name>
</gene>
<dbReference type="PANTHER" id="PTHR11365:SF23">
    <property type="entry name" value="HYPOTHETICAL 5-OXOPROLINASE (EUROFUNG)-RELATED"/>
    <property type="match status" value="1"/>
</dbReference>
<organism evidence="2 3">
    <name type="scientific">Rhizobium giardinii</name>
    <dbReference type="NCBI Taxonomy" id="56731"/>
    <lineage>
        <taxon>Bacteria</taxon>
        <taxon>Pseudomonadati</taxon>
        <taxon>Pseudomonadota</taxon>
        <taxon>Alphaproteobacteria</taxon>
        <taxon>Hyphomicrobiales</taxon>
        <taxon>Rhizobiaceae</taxon>
        <taxon>Rhizobium/Agrobacterium group</taxon>
        <taxon>Rhizobium</taxon>
    </lineage>
</organism>
<comment type="caution">
    <text evidence="2">The sequence shown here is derived from an EMBL/GenBank/DDBJ whole genome shotgun (WGS) entry which is preliminary data.</text>
</comment>
<dbReference type="AlphaFoldDB" id="A0A7W8UCM6"/>
<dbReference type="EC" id="3.5.2.14" evidence="2"/>
<sequence>MGDLFLLSERQMARISPHFPLSHGVARVDDRRVVSGIVYVVARELEIPRVIVPTVASVLSAWGMLRSDLRYEVSRTHVSHGATLTDEGLRSVYATLEAQAEERLRRWFAGEIRIERSAEMRYGEQVFEMDVSLDGLRWDDPGIATRVEERFHQRHEELYTYSSPDQEVVFVNARVAAVGCVTEPLQDRATKRSLSSQVLKRERPAYFDGWRTVPVHQITHLEPGTRIEGPAILEAETTTVVAGDGDVSL</sequence>
<feature type="domain" description="Acetophenone carboxylase-like C-terminal" evidence="1">
    <location>
        <begin position="88"/>
        <end position="246"/>
    </location>
</feature>
<dbReference type="GO" id="GO:0006749">
    <property type="term" value="P:glutathione metabolic process"/>
    <property type="evidence" value="ECO:0007669"/>
    <property type="project" value="TreeGrafter"/>
</dbReference>
<dbReference type="PANTHER" id="PTHR11365">
    <property type="entry name" value="5-OXOPROLINASE RELATED"/>
    <property type="match status" value="1"/>
</dbReference>
<dbReference type="EMBL" id="JACHBK010000006">
    <property type="protein sequence ID" value="MBB5536289.1"/>
    <property type="molecule type" value="Genomic_DNA"/>
</dbReference>
<dbReference type="InterPro" id="IPR049517">
    <property type="entry name" value="ACX-like_C"/>
</dbReference>
<protein>
    <submittedName>
        <fullName evidence="2">N-methylhydantoinase A</fullName>
        <ecNumber evidence="2">3.5.2.14</ecNumber>
    </submittedName>
</protein>
<proteinExistence type="predicted"/>